<dbReference type="InterPro" id="IPR002173">
    <property type="entry name" value="Carboh/pur_kinase_PfkB_CS"/>
</dbReference>
<evidence type="ECO:0000256" key="3">
    <source>
        <dbReference type="ARBA" id="ARBA00022741"/>
    </source>
</evidence>
<proteinExistence type="inferred from homology"/>
<feature type="region of interest" description="Disordered" evidence="6">
    <location>
        <begin position="300"/>
        <end position="329"/>
    </location>
</feature>
<dbReference type="SUPFAM" id="SSF53613">
    <property type="entry name" value="Ribokinase-like"/>
    <property type="match status" value="1"/>
</dbReference>
<evidence type="ECO:0000256" key="1">
    <source>
        <dbReference type="ARBA" id="ARBA00010688"/>
    </source>
</evidence>
<dbReference type="Proteomes" id="UP001327093">
    <property type="component" value="Unassembled WGS sequence"/>
</dbReference>
<evidence type="ECO:0000313" key="9">
    <source>
        <dbReference type="Proteomes" id="UP001327093"/>
    </source>
</evidence>
<dbReference type="InterPro" id="IPR011611">
    <property type="entry name" value="PfkB_dom"/>
</dbReference>
<keyword evidence="4 8" id="KW-0418">Kinase</keyword>
<dbReference type="CDD" id="cd01167">
    <property type="entry name" value="bac_FRK"/>
    <property type="match status" value="1"/>
</dbReference>
<keyword evidence="5" id="KW-0067">ATP-binding</keyword>
<dbReference type="PANTHER" id="PTHR43085:SF1">
    <property type="entry name" value="PSEUDOURIDINE KINASE-RELATED"/>
    <property type="match status" value="1"/>
</dbReference>
<dbReference type="GO" id="GO:0016301">
    <property type="term" value="F:kinase activity"/>
    <property type="evidence" value="ECO:0007669"/>
    <property type="project" value="UniProtKB-KW"/>
</dbReference>
<dbReference type="RefSeq" id="WP_324264307.1">
    <property type="nucleotide sequence ID" value="NZ_JAWLNX010000002.1"/>
</dbReference>
<keyword evidence="3" id="KW-0547">Nucleotide-binding</keyword>
<evidence type="ECO:0000256" key="6">
    <source>
        <dbReference type="SAM" id="MobiDB-lite"/>
    </source>
</evidence>
<evidence type="ECO:0000259" key="7">
    <source>
        <dbReference type="Pfam" id="PF00294"/>
    </source>
</evidence>
<dbReference type="InterPro" id="IPR050306">
    <property type="entry name" value="PfkB_Carbo_kinase"/>
</dbReference>
<organism evidence="8 9">
    <name type="scientific">Saccharopolyspora mangrovi</name>
    <dbReference type="NCBI Taxonomy" id="3082379"/>
    <lineage>
        <taxon>Bacteria</taxon>
        <taxon>Bacillati</taxon>
        <taxon>Actinomycetota</taxon>
        <taxon>Actinomycetes</taxon>
        <taxon>Pseudonocardiales</taxon>
        <taxon>Pseudonocardiaceae</taxon>
        <taxon>Saccharopolyspora</taxon>
    </lineage>
</organism>
<dbReference type="Gene3D" id="3.40.1190.20">
    <property type="match status" value="1"/>
</dbReference>
<reference evidence="8 9" key="1">
    <citation type="submission" date="2023-10" db="EMBL/GenBank/DDBJ databases">
        <title>Saccharopolyspora sp. nov., isolated from mangrove soil.</title>
        <authorList>
            <person name="Lu Y."/>
            <person name="Liu W."/>
        </authorList>
    </citation>
    <scope>NUCLEOTIDE SEQUENCE [LARGE SCALE GENOMIC DNA]</scope>
    <source>
        <strain evidence="8 9">S2-29</strain>
    </source>
</reference>
<dbReference type="EMBL" id="JAWLNX010000002">
    <property type="protein sequence ID" value="MEB3366696.1"/>
    <property type="molecule type" value="Genomic_DNA"/>
</dbReference>
<gene>
    <name evidence="8" type="ORF">R4I43_04715</name>
</gene>
<feature type="domain" description="Carbohydrate kinase PfkB" evidence="7">
    <location>
        <begin position="2"/>
        <end position="305"/>
    </location>
</feature>
<dbReference type="Pfam" id="PF00294">
    <property type="entry name" value="PfkB"/>
    <property type="match status" value="1"/>
</dbReference>
<evidence type="ECO:0000313" key="8">
    <source>
        <dbReference type="EMBL" id="MEB3366696.1"/>
    </source>
</evidence>
<name>A0ABU6A5D9_9PSEU</name>
<protein>
    <submittedName>
        <fullName evidence="8">Carbohydrate kinase</fullName>
        <ecNumber evidence="8">2.7.1.-</ecNumber>
    </submittedName>
</protein>
<sequence>MIVVGGEALIDLVATESVTAPALPTRASRLGGGPYNVAIALARLGSAVSMFSRISTDDFGEALVHGLRESGVDTALLQRGPEPTTLAVASPGPDGSARYSFYVQGTADRLVIDPGPLPPQARALSLGTLSMVLEPGASAYESLLHRESERGVFVALDPNVRAELIDDAEAYRRRFERWLPHLGLLTVSEEDACWLALDSEPVTEAVRRWASMGPAAVVLTRGAEGLSVITPDGARVDVGCRRSEVVDTIGAGDTVQAALLHWLHHNNALDPAAVAALPAAAWRHALTYAATAAALTCSRPGAQPPTADELPSPALAAEGVPREFAADRS</sequence>
<dbReference type="PROSITE" id="PS00584">
    <property type="entry name" value="PFKB_KINASES_2"/>
    <property type="match status" value="1"/>
</dbReference>
<keyword evidence="2 8" id="KW-0808">Transferase</keyword>
<evidence type="ECO:0000256" key="2">
    <source>
        <dbReference type="ARBA" id="ARBA00022679"/>
    </source>
</evidence>
<comment type="similarity">
    <text evidence="1">Belongs to the carbohydrate kinase PfkB family.</text>
</comment>
<evidence type="ECO:0000256" key="4">
    <source>
        <dbReference type="ARBA" id="ARBA00022777"/>
    </source>
</evidence>
<feature type="compositionally biased region" description="Basic and acidic residues" evidence="6">
    <location>
        <begin position="320"/>
        <end position="329"/>
    </location>
</feature>
<dbReference type="EC" id="2.7.1.-" evidence="8"/>
<accession>A0ABU6A5D9</accession>
<comment type="caution">
    <text evidence="8">The sequence shown here is derived from an EMBL/GenBank/DDBJ whole genome shotgun (WGS) entry which is preliminary data.</text>
</comment>
<keyword evidence="9" id="KW-1185">Reference proteome</keyword>
<dbReference type="PANTHER" id="PTHR43085">
    <property type="entry name" value="HEXOKINASE FAMILY MEMBER"/>
    <property type="match status" value="1"/>
</dbReference>
<evidence type="ECO:0000256" key="5">
    <source>
        <dbReference type="ARBA" id="ARBA00022840"/>
    </source>
</evidence>
<dbReference type="InterPro" id="IPR029056">
    <property type="entry name" value="Ribokinase-like"/>
</dbReference>